<dbReference type="GO" id="GO:0005886">
    <property type="term" value="C:plasma membrane"/>
    <property type="evidence" value="ECO:0007669"/>
    <property type="project" value="UniProtKB-SubCell"/>
</dbReference>
<dbReference type="FunFam" id="3.30.565.10:FF:000006">
    <property type="entry name" value="Sensor histidine kinase WalK"/>
    <property type="match status" value="1"/>
</dbReference>
<dbReference type="SMART" id="SM00304">
    <property type="entry name" value="HAMP"/>
    <property type="match status" value="1"/>
</dbReference>
<evidence type="ECO:0000259" key="12">
    <source>
        <dbReference type="PROSITE" id="PS50885"/>
    </source>
</evidence>
<dbReference type="EC" id="2.7.13.3" evidence="3"/>
<dbReference type="PROSITE" id="PS50109">
    <property type="entry name" value="HIS_KIN"/>
    <property type="match status" value="1"/>
</dbReference>
<dbReference type="InterPro" id="IPR050736">
    <property type="entry name" value="Sensor_HK_Regulatory"/>
</dbReference>
<organism evidence="13 14">
    <name type="scientific">Lentzea tibetensis</name>
    <dbReference type="NCBI Taxonomy" id="2591470"/>
    <lineage>
        <taxon>Bacteria</taxon>
        <taxon>Bacillati</taxon>
        <taxon>Actinomycetota</taxon>
        <taxon>Actinomycetes</taxon>
        <taxon>Pseudonocardiales</taxon>
        <taxon>Pseudonocardiaceae</taxon>
        <taxon>Lentzea</taxon>
    </lineage>
</organism>
<evidence type="ECO:0000256" key="6">
    <source>
        <dbReference type="ARBA" id="ARBA00022692"/>
    </source>
</evidence>
<evidence type="ECO:0000256" key="8">
    <source>
        <dbReference type="ARBA" id="ARBA00022989"/>
    </source>
</evidence>
<name>A0A563EFM4_9PSEU</name>
<keyword evidence="8 10" id="KW-1133">Transmembrane helix</keyword>
<dbReference type="SUPFAM" id="SSF55874">
    <property type="entry name" value="ATPase domain of HSP90 chaperone/DNA topoisomerase II/histidine kinase"/>
    <property type="match status" value="1"/>
</dbReference>
<evidence type="ECO:0000256" key="1">
    <source>
        <dbReference type="ARBA" id="ARBA00000085"/>
    </source>
</evidence>
<dbReference type="CDD" id="cd06225">
    <property type="entry name" value="HAMP"/>
    <property type="match status" value="1"/>
</dbReference>
<dbReference type="Pfam" id="PF02518">
    <property type="entry name" value="HATPase_c"/>
    <property type="match status" value="1"/>
</dbReference>
<evidence type="ECO:0000256" key="4">
    <source>
        <dbReference type="ARBA" id="ARBA00022553"/>
    </source>
</evidence>
<dbReference type="Gene3D" id="6.10.340.10">
    <property type="match status" value="1"/>
</dbReference>
<dbReference type="PROSITE" id="PS50885">
    <property type="entry name" value="HAMP"/>
    <property type="match status" value="1"/>
</dbReference>
<comment type="subcellular location">
    <subcellularLocation>
        <location evidence="2">Cell membrane</location>
    </subcellularLocation>
</comment>
<dbReference type="SMART" id="SM00387">
    <property type="entry name" value="HATPase_c"/>
    <property type="match status" value="1"/>
</dbReference>
<proteinExistence type="predicted"/>
<dbReference type="OrthoDB" id="9757990at2"/>
<dbReference type="Pfam" id="PF00512">
    <property type="entry name" value="HisKA"/>
    <property type="match status" value="1"/>
</dbReference>
<evidence type="ECO:0000256" key="5">
    <source>
        <dbReference type="ARBA" id="ARBA00022679"/>
    </source>
</evidence>
<dbReference type="GO" id="GO:0000155">
    <property type="term" value="F:phosphorelay sensor kinase activity"/>
    <property type="evidence" value="ECO:0007669"/>
    <property type="project" value="InterPro"/>
</dbReference>
<protein>
    <recommendedName>
        <fullName evidence="3">histidine kinase</fullName>
        <ecNumber evidence="3">2.7.13.3</ecNumber>
    </recommendedName>
</protein>
<accession>A0A563EFM4</accession>
<dbReference type="InterPro" id="IPR003594">
    <property type="entry name" value="HATPase_dom"/>
</dbReference>
<keyword evidence="7 13" id="KW-0418">Kinase</keyword>
<dbReference type="SUPFAM" id="SSF47384">
    <property type="entry name" value="Homodimeric domain of signal transducing histidine kinase"/>
    <property type="match status" value="1"/>
</dbReference>
<keyword evidence="10" id="KW-0472">Membrane</keyword>
<dbReference type="InterPro" id="IPR003660">
    <property type="entry name" value="HAMP_dom"/>
</dbReference>
<dbReference type="Pfam" id="PF00672">
    <property type="entry name" value="HAMP"/>
    <property type="match status" value="1"/>
</dbReference>
<dbReference type="PANTHER" id="PTHR43711">
    <property type="entry name" value="TWO-COMPONENT HISTIDINE KINASE"/>
    <property type="match status" value="1"/>
</dbReference>
<dbReference type="InterPro" id="IPR003661">
    <property type="entry name" value="HisK_dim/P_dom"/>
</dbReference>
<reference evidence="13 14" key="1">
    <citation type="submission" date="2019-07" db="EMBL/GenBank/DDBJ databases">
        <title>Lentzea xizangensis sp. nov., isolated from Qinghai-Tibetan Plateau Soils.</title>
        <authorList>
            <person name="Huang J."/>
        </authorList>
    </citation>
    <scope>NUCLEOTIDE SEQUENCE [LARGE SCALE GENOMIC DNA]</scope>
    <source>
        <strain evidence="13 14">FXJ1.1311</strain>
    </source>
</reference>
<comment type="caution">
    <text evidence="13">The sequence shown here is derived from an EMBL/GenBank/DDBJ whole genome shotgun (WGS) entry which is preliminary data.</text>
</comment>
<feature type="domain" description="HAMP" evidence="12">
    <location>
        <begin position="315"/>
        <end position="367"/>
    </location>
</feature>
<evidence type="ECO:0000256" key="10">
    <source>
        <dbReference type="SAM" id="Phobius"/>
    </source>
</evidence>
<sequence length="575" mass="61914">MVSDTSWWMARVAGRHGLLARLLTAVSVVALCSITATAWLVAQSTSASIRQEVGDTLASDERTYQALLTHAVQNRTWDGVKLEPNGRRLVLTTPERKPIADSGGSVGVSALPATPSALIDPLNVDLKLAPDAPTDRIDKRVTGPFTLLTDDRAQLDEAAQLYVTRCAPGSHAPGGIQHSAGGRPLVAIDRTRPIPTGPGCVLADQLLSSSSPAEILAMRQLTALVGACRKQKNAPEAQVRFDTNWDVVSDDSECLVSARRTQLRPYVAPPALLFVTEATGEPTQSTEFSVDIGRIALVAAIILLLTVGVSVLLATKLVRPLLALTAAAERMHRGELDARVEVRSGGEIGRLAQAFNAMAEHRARIDSQRRAMTNDISHELRNPIGTIRSWLEGAKDRVVQLDEGRLSALLNETLVLQHLVDDLQDLAKAEAGELRLHPEPIDLGEQLEQLAAAYPRVRVEGGGQVHADPVRLRQILTNLVTNALRYGTVVRVRAARVAEHVRIDVSDNGIGIAEADLPHVFDRFWRADRSRTRETGGTGLGLAIVQALVKAHGGSVTVDSEIGRGTRFTITLPGH</sequence>
<dbReference type="InterPro" id="IPR005467">
    <property type="entry name" value="His_kinase_dom"/>
</dbReference>
<feature type="transmembrane region" description="Helical" evidence="10">
    <location>
        <begin position="18"/>
        <end position="42"/>
    </location>
</feature>
<dbReference type="InterPro" id="IPR004358">
    <property type="entry name" value="Sig_transdc_His_kin-like_C"/>
</dbReference>
<dbReference type="SUPFAM" id="SSF158472">
    <property type="entry name" value="HAMP domain-like"/>
    <property type="match status" value="1"/>
</dbReference>
<evidence type="ECO:0000313" key="13">
    <source>
        <dbReference type="EMBL" id="TWP44527.1"/>
    </source>
</evidence>
<dbReference type="Gene3D" id="3.30.565.10">
    <property type="entry name" value="Histidine kinase-like ATPase, C-terminal domain"/>
    <property type="match status" value="1"/>
</dbReference>
<keyword evidence="6 10" id="KW-0812">Transmembrane</keyword>
<dbReference type="PRINTS" id="PR00344">
    <property type="entry name" value="BCTRLSENSOR"/>
</dbReference>
<evidence type="ECO:0000259" key="11">
    <source>
        <dbReference type="PROSITE" id="PS50109"/>
    </source>
</evidence>
<keyword evidence="14" id="KW-1185">Reference proteome</keyword>
<dbReference type="Proteomes" id="UP000316639">
    <property type="component" value="Unassembled WGS sequence"/>
</dbReference>
<feature type="domain" description="Histidine kinase" evidence="11">
    <location>
        <begin position="375"/>
        <end position="575"/>
    </location>
</feature>
<evidence type="ECO:0000256" key="9">
    <source>
        <dbReference type="ARBA" id="ARBA00023012"/>
    </source>
</evidence>
<feature type="transmembrane region" description="Helical" evidence="10">
    <location>
        <begin position="292"/>
        <end position="314"/>
    </location>
</feature>
<evidence type="ECO:0000313" key="14">
    <source>
        <dbReference type="Proteomes" id="UP000316639"/>
    </source>
</evidence>
<comment type="catalytic activity">
    <reaction evidence="1">
        <text>ATP + protein L-histidine = ADP + protein N-phospho-L-histidine.</text>
        <dbReference type="EC" id="2.7.13.3"/>
    </reaction>
</comment>
<keyword evidence="9" id="KW-0902">Two-component regulatory system</keyword>
<dbReference type="AlphaFoldDB" id="A0A563EFM4"/>
<evidence type="ECO:0000256" key="3">
    <source>
        <dbReference type="ARBA" id="ARBA00012438"/>
    </source>
</evidence>
<dbReference type="EMBL" id="VOBR01000050">
    <property type="protein sequence ID" value="TWP44527.1"/>
    <property type="molecule type" value="Genomic_DNA"/>
</dbReference>
<evidence type="ECO:0000256" key="2">
    <source>
        <dbReference type="ARBA" id="ARBA00004236"/>
    </source>
</evidence>
<dbReference type="InterPro" id="IPR036890">
    <property type="entry name" value="HATPase_C_sf"/>
</dbReference>
<keyword evidence="4" id="KW-0597">Phosphoprotein</keyword>
<dbReference type="CDD" id="cd00075">
    <property type="entry name" value="HATPase"/>
    <property type="match status" value="1"/>
</dbReference>
<dbReference type="InterPro" id="IPR036097">
    <property type="entry name" value="HisK_dim/P_sf"/>
</dbReference>
<evidence type="ECO:0000256" key="7">
    <source>
        <dbReference type="ARBA" id="ARBA00022777"/>
    </source>
</evidence>
<dbReference type="SMART" id="SM00388">
    <property type="entry name" value="HisKA"/>
    <property type="match status" value="1"/>
</dbReference>
<dbReference type="PANTHER" id="PTHR43711:SF1">
    <property type="entry name" value="HISTIDINE KINASE 1"/>
    <property type="match status" value="1"/>
</dbReference>
<dbReference type="Gene3D" id="1.10.287.130">
    <property type="match status" value="1"/>
</dbReference>
<gene>
    <name evidence="13" type="ORF">FKR81_41125</name>
</gene>
<dbReference type="CDD" id="cd00082">
    <property type="entry name" value="HisKA"/>
    <property type="match status" value="1"/>
</dbReference>
<keyword evidence="5" id="KW-0808">Transferase</keyword>